<dbReference type="PATRIC" id="fig|38323.4.peg.1693"/>
<evidence type="ECO:0000313" key="1">
    <source>
        <dbReference type="EMBL" id="CDO47482.1"/>
    </source>
</evidence>
<protein>
    <submittedName>
        <fullName evidence="1">Uncharacterized protein</fullName>
    </submittedName>
</protein>
<dbReference type="Proteomes" id="UP000019801">
    <property type="component" value="Chromosome I"/>
</dbReference>
<reference evidence="2" key="1">
    <citation type="submission" date="2013-11" db="EMBL/GenBank/DDBJ databases">
        <title>Genome sequencing of Bartonella spp. isolated from human blood.</title>
        <authorList>
            <person name="Raoult D."/>
        </authorList>
    </citation>
    <scope>NUCLEOTIDE SEQUENCE</scope>
    <source>
        <strain evidence="2">BM1374165</strain>
    </source>
</reference>
<accession>X5M0M4</accession>
<name>X5M0M4_BARHN</name>
<gene>
    <name evidence="1" type="ORF">BM1374165_01508</name>
</gene>
<evidence type="ECO:0000313" key="2">
    <source>
        <dbReference type="Proteomes" id="UP000019801"/>
    </source>
</evidence>
<dbReference type="AlphaFoldDB" id="X5M0M4"/>
<organism evidence="1 2">
    <name type="scientific">Bartonella henselae</name>
    <name type="common">Rochalimaea henselae</name>
    <dbReference type="NCBI Taxonomy" id="38323"/>
    <lineage>
        <taxon>Bacteria</taxon>
        <taxon>Pseudomonadati</taxon>
        <taxon>Pseudomonadota</taxon>
        <taxon>Alphaproteobacteria</taxon>
        <taxon>Hyphomicrobiales</taxon>
        <taxon>Bartonellaceae</taxon>
        <taxon>Bartonella</taxon>
    </lineage>
</organism>
<dbReference type="RefSeq" id="WP_038488516.1">
    <property type="nucleotide sequence ID" value="NZ_CP072904.1"/>
</dbReference>
<proteinExistence type="predicted"/>
<dbReference type="EMBL" id="HG969191">
    <property type="protein sequence ID" value="CDO47482.1"/>
    <property type="molecule type" value="Genomic_DNA"/>
</dbReference>
<sequence>MVCKILRGVSLLDLLMKNINWGVRTAPSKGGWTPKVLAPSTSEKVVIKRKGCFKADAKSKTVSSSNHRFYLEMIE</sequence>
<dbReference type="KEGG" id="bhs:BM1374165_01508"/>